<feature type="compositionally biased region" description="Polar residues" evidence="2">
    <location>
        <begin position="557"/>
        <end position="567"/>
    </location>
</feature>
<evidence type="ECO:0000313" key="5">
    <source>
        <dbReference type="Proteomes" id="UP001152320"/>
    </source>
</evidence>
<dbReference type="Proteomes" id="UP001152320">
    <property type="component" value="Chromosome 3"/>
</dbReference>
<feature type="compositionally biased region" description="Low complexity" evidence="2">
    <location>
        <begin position="438"/>
        <end position="450"/>
    </location>
</feature>
<evidence type="ECO:0000256" key="2">
    <source>
        <dbReference type="SAM" id="MobiDB-lite"/>
    </source>
</evidence>
<feature type="compositionally biased region" description="Basic and acidic residues" evidence="2">
    <location>
        <begin position="798"/>
        <end position="810"/>
    </location>
</feature>
<dbReference type="InterPro" id="IPR037388">
    <property type="entry name" value="Blinkin"/>
</dbReference>
<feature type="region of interest" description="Disordered" evidence="2">
    <location>
        <begin position="417"/>
        <end position="452"/>
    </location>
</feature>
<feature type="region of interest" description="Disordered" evidence="2">
    <location>
        <begin position="1701"/>
        <end position="1724"/>
    </location>
</feature>
<comment type="caution">
    <text evidence="4">The sequence shown here is derived from an EMBL/GenBank/DDBJ whole genome shotgun (WGS) entry which is preliminary data.</text>
</comment>
<dbReference type="EMBL" id="JAIZAY010000003">
    <property type="protein sequence ID" value="KAJ8044975.1"/>
    <property type="molecule type" value="Genomic_DNA"/>
</dbReference>
<accession>A0A9Q1CHV0</accession>
<reference evidence="4" key="1">
    <citation type="submission" date="2021-10" db="EMBL/GenBank/DDBJ databases">
        <title>Tropical sea cucumber genome reveals ecological adaptation and Cuvierian tubules defense mechanism.</title>
        <authorList>
            <person name="Chen T."/>
        </authorList>
    </citation>
    <scope>NUCLEOTIDE SEQUENCE</scope>
    <source>
        <strain evidence="4">Nanhai2018</strain>
        <tissue evidence="4">Muscle</tissue>
    </source>
</reference>
<evidence type="ECO:0000259" key="3">
    <source>
        <dbReference type="Pfam" id="PF18210"/>
    </source>
</evidence>
<feature type="compositionally biased region" description="Basic and acidic residues" evidence="2">
    <location>
        <begin position="681"/>
        <end position="699"/>
    </location>
</feature>
<dbReference type="PANTHER" id="PTHR16520">
    <property type="entry name" value="KINETOCHORE SCAFFOLD 1"/>
    <property type="match status" value="1"/>
</dbReference>
<feature type="region of interest" description="Disordered" evidence="2">
    <location>
        <begin position="525"/>
        <end position="569"/>
    </location>
</feature>
<evidence type="ECO:0000313" key="4">
    <source>
        <dbReference type="EMBL" id="KAJ8044975.1"/>
    </source>
</evidence>
<feature type="compositionally biased region" description="Basic and acidic residues" evidence="2">
    <location>
        <begin position="154"/>
        <end position="163"/>
    </location>
</feature>
<keyword evidence="1" id="KW-0175">Coiled coil</keyword>
<sequence>MEVADINEENRDSSSRRNSKRRSLSSILKASPSRQALSDLDANRQEDTDILIPDPKKEKRKKRRSSKRVSFANTHEVKEFLSEKDARELGIFETSTDGSNQKGKEKSAPSTGSQLQSSTANLPSVSTGPGHCITGLDTLLTAPIVQPSQSNDKTQSDSKAAERRSATINKFLQDLRDQEDEASSVDDKKSPFDFTSGTDKEEESEGAMTKFLKTLTFFSDPREELEDGHTMTKIVSLFGDDEGSLDKEDVLQSQSVGMKSDQATHSDFGNQELTGEQPEKTIFFQADMDAQSGNMEMTTCYDHTIHQPQDNDGTSTDEPIQQFKMQYCDTLGLLGPTYTCRIPSCNSSDSISLHSSCLHSSTSSRNLSSSLRESISESHLQADEVDDKTRVFTQEDASANMEMTTCLPQAGGVISGASSKGQNDDIRISVTDSGANNTSYSQSTSSPSVPYRDHTQIFRQGDKTSNMELTACINLGAKTSAVESEQSNALSGMMCQPSSQLACEEKTRLYGQDDVTAAMDFTEPVPAGSSVKRTNDTSRSKPTGISTKESAVKTDKLNTSSGKSFQPSGDIECEGKTKLYGCDDTVGGMDFTEPVPTGSGVGRGSHTLNDERTKIFTKDSALAAMDMTSCGNTGNLQMAPNRLSISKPMDAEDKTVVFGAHGPLGDVDLTENLETLTKQTADVKAEDPPQHDEKGERQARTPGNITLCNKVMTGNPTAVPSVHTKLYHKEEGEMEMTECVDSKVLKDVRDTVTTAVKPLESLPQLTERKEQTILFKEQDMNTGMDLTECLEGAQLERMEDMEESRGKDPAPEGTSRRSVGQPSGIYQSQLSMDQFNEQDKENVPIPLLEPTENISLGDIDLSKLHEGPLDSTHIYPSDHLGRRSAFFPSSALKQKSDALMDMSVTDDTGHHPKDPGQKMTGSSKAIIDSSKKSNQALLSIKSCIARMDQSRAGKAKMGLFQTESSGPSQLSSVTEGVQQDGIVKDDDVKTSQGSLEGPEVKLVGGEERTRRLLEPIDELPSMLLNTTSSAKYSWATLNDDLLNSTNEMPAGINNRSLKRPHFKSLPDHDAGEVPVKVIKNQEDSKMVTALGGNQCFETNAQRGPCQPECDDNVTKRFDPDDGGGMELTSCIEKCVQSKVDKENVFPIEYGSSQIFPTGMVSMQATKFDEEHTRRFLSDDTGKMELTSCLTSNVQVEMVRENMPPTSQTGFAPDLPGTSNCGSTQEGAVLSEDHTRRFESENTGKMELTTCASGKLEMLPEYMNKHAASEVCRVGLIQGTDDTAGDDKTRRFESEAGKMDLTTCLTGKIVGGGSSGMMMQSMSNLQLDDVKMSQPLRTSEEDQTKRFKTGDTEGMEFTTCVEARVETKANQENIQVIQDNVTKMFVSEETGKMELTKCLTTNIKGMGDEIAESGVDLTKEQLDTVAFSQKSQANVNGVNAGLPERTQIFQEGLTEMMELTNVYFKSDLSEGQMDGPPPIKKAKSTVKPPDVHTRMINSETTGNMEMTSCITGNIQAVDSNQWLGRNKNESFHCTSENQAESVSEGREENHAVEELIPCDKTDQNKLQEIPGKDDFKVKDESKIEESESRGDLNVSVSIKKRDSETFTLEKSQFDLPDVTDQVEDAEKGSSGAPKVDASVPSVPAGSLPNLSITDSRLLMPEWPLNLSADGIMDETEFQSPDCTEDLEGLVIGKTSFRDTTGLNLSTIPDSSPASEEVKDVKQTTTSLPTEDKSAIKDLTVSESLTVAEYFNLFHTPSNVVEDDHLRRETFVRVVLKKPEELEDFLQVLFVTKPDQEIHDWAITELQGKLTKLTGVLQPQMSQLLKDKYSNIFQKLKDQSTRQKTYNDLQNLHNYCVKFSRNQFYEWDLKMKSRLREEMKYGMEKLGPKVAKTSEALEKLDAKLKELDEASADLDQAISSFQEIVLPKNEEVDEFIQKREKLSQLEAENITTNENIQQLEREKVSLMTRKDELLREQEILDGKMLGVSLTETEEEENARNKKLVEITEKLTTLHSLQEWVLEGMSPAGDKMHFTFLNQSLDVMLEYESIKGIPTTLKDLTLKSFLPEDGCPIAKLIHRLILQALNVEELKKTHSSNSTLPLLLQHISDIVIRGRQLEMEIRHINFWHIVDINDCSLQVEFSSLRAHAKFLVTFDLNLNSYPHDEISTSKLIEIGKIKEEELQEVMKTVNAGSKQLTRLVHSLDNHLQAPDSPDP</sequence>
<feature type="compositionally biased region" description="Polar residues" evidence="2">
    <location>
        <begin position="108"/>
        <end position="127"/>
    </location>
</feature>
<feature type="compositionally biased region" description="Basic residues" evidence="2">
    <location>
        <begin position="58"/>
        <end position="67"/>
    </location>
</feature>
<protein>
    <submittedName>
        <fullName evidence="4">Kinetochore scaffold 1</fullName>
    </submittedName>
</protein>
<feature type="compositionally biased region" description="Polar residues" evidence="2">
    <location>
        <begin position="1701"/>
        <end position="1712"/>
    </location>
</feature>
<dbReference type="GO" id="GO:0034501">
    <property type="term" value="P:protein localization to kinetochore"/>
    <property type="evidence" value="ECO:0007669"/>
    <property type="project" value="InterPro"/>
</dbReference>
<gene>
    <name evidence="4" type="ORF">HOLleu_07887</name>
</gene>
<feature type="domain" description="Knl1 C-terminal RWD" evidence="3">
    <location>
        <begin position="1952"/>
        <end position="2114"/>
    </location>
</feature>
<dbReference type="GO" id="GO:0005634">
    <property type="term" value="C:nucleus"/>
    <property type="evidence" value="ECO:0007669"/>
    <property type="project" value="TreeGrafter"/>
</dbReference>
<evidence type="ECO:0000256" key="1">
    <source>
        <dbReference type="SAM" id="Coils"/>
    </source>
</evidence>
<feature type="region of interest" description="Disordered" evidence="2">
    <location>
        <begin position="172"/>
        <end position="206"/>
    </location>
</feature>
<keyword evidence="5" id="KW-1185">Reference proteome</keyword>
<dbReference type="InterPro" id="IPR040850">
    <property type="entry name" value="Knl1_RWD_C"/>
</dbReference>
<dbReference type="PANTHER" id="PTHR16520:SF3">
    <property type="entry name" value="KINETOCHORE SCAFFOLD 1"/>
    <property type="match status" value="1"/>
</dbReference>
<feature type="compositionally biased region" description="Polar residues" evidence="2">
    <location>
        <begin position="540"/>
        <end position="549"/>
    </location>
</feature>
<feature type="coiled-coil region" evidence="1">
    <location>
        <begin position="1888"/>
        <end position="1974"/>
    </location>
</feature>
<proteinExistence type="predicted"/>
<organism evidence="4 5">
    <name type="scientific">Holothuria leucospilota</name>
    <name type="common">Black long sea cucumber</name>
    <name type="synonym">Mertensiothuria leucospilota</name>
    <dbReference type="NCBI Taxonomy" id="206669"/>
    <lineage>
        <taxon>Eukaryota</taxon>
        <taxon>Metazoa</taxon>
        <taxon>Echinodermata</taxon>
        <taxon>Eleutherozoa</taxon>
        <taxon>Echinozoa</taxon>
        <taxon>Holothuroidea</taxon>
        <taxon>Aspidochirotacea</taxon>
        <taxon>Aspidochirotida</taxon>
        <taxon>Holothuriidae</taxon>
        <taxon>Holothuria</taxon>
    </lineage>
</organism>
<dbReference type="OrthoDB" id="10072513at2759"/>
<dbReference type="GO" id="GO:0008608">
    <property type="term" value="P:attachment of spindle microtubules to kinetochore"/>
    <property type="evidence" value="ECO:0007669"/>
    <property type="project" value="InterPro"/>
</dbReference>
<feature type="region of interest" description="Disordered" evidence="2">
    <location>
        <begin position="144"/>
        <end position="163"/>
    </location>
</feature>
<dbReference type="Pfam" id="PF18210">
    <property type="entry name" value="Knl1_RWD_C"/>
    <property type="match status" value="1"/>
</dbReference>
<feature type="region of interest" description="Disordered" evidence="2">
    <location>
        <begin position="798"/>
        <end position="822"/>
    </location>
</feature>
<feature type="compositionally biased region" description="Basic and acidic residues" evidence="2">
    <location>
        <begin position="75"/>
        <end position="90"/>
    </location>
</feature>
<feature type="region of interest" description="Disordered" evidence="2">
    <location>
        <begin position="1"/>
        <end position="129"/>
    </location>
</feature>
<name>A0A9Q1CHV0_HOLLE</name>
<feature type="region of interest" description="Disordered" evidence="2">
    <location>
        <begin position="1616"/>
        <end position="1639"/>
    </location>
</feature>
<feature type="region of interest" description="Disordered" evidence="2">
    <location>
        <begin position="680"/>
        <end position="701"/>
    </location>
</feature>